<evidence type="ECO:0000313" key="2">
    <source>
        <dbReference type="EMBL" id="PYH47048.1"/>
    </source>
</evidence>
<dbReference type="AlphaFoldDB" id="A0A319A4H8"/>
<dbReference type="RefSeq" id="XP_025433030.1">
    <property type="nucleotide sequence ID" value="XM_025577979.1"/>
</dbReference>
<feature type="compositionally biased region" description="Polar residues" evidence="1">
    <location>
        <begin position="226"/>
        <end position="237"/>
    </location>
</feature>
<evidence type="ECO:0000313" key="3">
    <source>
        <dbReference type="Proteomes" id="UP000248349"/>
    </source>
</evidence>
<gene>
    <name evidence="2" type="ORF">BP01DRAFT_390189</name>
</gene>
<accession>A0A319A4H8</accession>
<dbReference type="OrthoDB" id="4417351at2759"/>
<feature type="compositionally biased region" description="Low complexity" evidence="1">
    <location>
        <begin position="174"/>
        <end position="195"/>
    </location>
</feature>
<feature type="compositionally biased region" description="Acidic residues" evidence="1">
    <location>
        <begin position="196"/>
        <end position="207"/>
    </location>
</feature>
<sequence length="280" mass="31457">MEPFTDKRAKLAALQNHQQEYLTLLDELRQDEAWYKALRCVVERNLTVSQLVRICTLPVEQLSPDKRILNPAVLYKVVPRRFLGRAVEPDLAGWAVLEATGLAIAAWVCRIKGVYGMDQEVLKDGRRCWRLLLHPGYKVKQEQLPGFLREADWFRIPGELVVKLKLKTGYNGEVGSSGESGSASEQSSDTFSISSDGDEDSEADSDQSSEACSGLEVVEIDGEVNADSNQKSETSPASRDEYECRYEYHDDPDADPDYQTKKKVVTLSISPRSLRKRRVG</sequence>
<reference evidence="2 3" key="1">
    <citation type="submission" date="2016-12" db="EMBL/GenBank/DDBJ databases">
        <title>The genomes of Aspergillus section Nigri reveals drivers in fungal speciation.</title>
        <authorList>
            <consortium name="DOE Joint Genome Institute"/>
            <person name="Vesth T.C."/>
            <person name="Nybo J."/>
            <person name="Theobald S."/>
            <person name="Brandl J."/>
            <person name="Frisvad J.C."/>
            <person name="Nielsen K.F."/>
            <person name="Lyhne E.K."/>
            <person name="Kogle M.E."/>
            <person name="Kuo A."/>
            <person name="Riley R."/>
            <person name="Clum A."/>
            <person name="Nolan M."/>
            <person name="Lipzen A."/>
            <person name="Salamov A."/>
            <person name="Henrissat B."/>
            <person name="Wiebenga A."/>
            <person name="De Vries R.P."/>
            <person name="Grigoriev I.V."/>
            <person name="Mortensen U.H."/>
            <person name="Andersen M.R."/>
            <person name="Baker S.E."/>
        </authorList>
    </citation>
    <scope>NUCLEOTIDE SEQUENCE [LARGE SCALE GENOMIC DNA]</scope>
    <source>
        <strain evidence="2 3">JOP 1030-1</strain>
    </source>
</reference>
<organism evidence="2 3">
    <name type="scientific">Aspergillus saccharolyticus JOP 1030-1</name>
    <dbReference type="NCBI Taxonomy" id="1450539"/>
    <lineage>
        <taxon>Eukaryota</taxon>
        <taxon>Fungi</taxon>
        <taxon>Dikarya</taxon>
        <taxon>Ascomycota</taxon>
        <taxon>Pezizomycotina</taxon>
        <taxon>Eurotiomycetes</taxon>
        <taxon>Eurotiomycetidae</taxon>
        <taxon>Eurotiales</taxon>
        <taxon>Aspergillaceae</taxon>
        <taxon>Aspergillus</taxon>
        <taxon>Aspergillus subgen. Circumdati</taxon>
    </lineage>
</organism>
<proteinExistence type="predicted"/>
<name>A0A319A4H8_9EURO</name>
<protein>
    <submittedName>
        <fullName evidence="2">Uncharacterized protein</fullName>
    </submittedName>
</protein>
<keyword evidence="3" id="KW-1185">Reference proteome</keyword>
<feature type="compositionally biased region" description="Basic and acidic residues" evidence="1">
    <location>
        <begin position="238"/>
        <end position="251"/>
    </location>
</feature>
<evidence type="ECO:0000256" key="1">
    <source>
        <dbReference type="SAM" id="MobiDB-lite"/>
    </source>
</evidence>
<dbReference type="EMBL" id="KZ821225">
    <property type="protein sequence ID" value="PYH47048.1"/>
    <property type="molecule type" value="Genomic_DNA"/>
</dbReference>
<dbReference type="Proteomes" id="UP000248349">
    <property type="component" value="Unassembled WGS sequence"/>
</dbReference>
<dbReference type="GeneID" id="37079208"/>
<feature type="region of interest" description="Disordered" evidence="1">
    <location>
        <begin position="174"/>
        <end position="266"/>
    </location>
</feature>